<accession>A0A0N4Z1X6</accession>
<sequence>MSYCDVNPSPTNQSTNMDDSVDSGIVRRSLRSNVRCNYKDMANGTKKTTNTVNNDIDRSRSLSATRKIKIKPVIRKSEQTSTGCTQNHNCVNNLTHKAKSISQNNTTDDESSITSHPSPSVSPETNNHGNEICNLTGANNKRNRRPPSAHKDYLNEKQVKEIQKSRSKNSSKSHTPDPSHITKGFDNSNNSVKSNHEITNEVMKKLNSELKIEINKNHIIEPRNSISPPIRMSITRGRGSVSPKIISCTVNAESDGVVNSNNDIPFNNKFNVESEIKKCPENNSIIQETTEVVQKEKVQEIVEKNVVVSEGPCSKIVSNVLPILEKEKPLVKIEVPEVNEEVSIRHDDNIGDKFKEECPTLACMEVVSDPPKLDIEEINDPKPILEPVIIEPLKPLENSNSADGSGPPLLEPVPEGPQEDSFEDLDLKCHEDLELIDIDLPKSEAIEIKEEVVESTTVNSKQTKGYTFRNANKNNDSKSSIKRSYNKNSNKYKCSECGFNGSKMADLKMHAKTHSNTNNRGGKRRKVDDSGSKNDSDIKDTSGGNDDLVDQETKNIKLNTLYTVDETDRGDGFEKLYRCKECPFTNSTIPRIENHVLGHTKRLGFKCPVCTYFCGSAGFMKKHTILHGDDCPWPPQFYGARKGGNSRYYTPNKVETKKEETLSPTNATTENSHVTDNMRTVWKYFMIQKKIKQKTCHVKKCQFKGTAMSCILHKLFYHKEVQGTLKVRLYQLILVSQKVVLISKLKTYSFNNYI</sequence>
<dbReference type="AlphaFoldDB" id="A0A0N4Z1X6"/>
<name>A0A0N4Z1X6_PARTI</name>
<evidence type="ECO:0000259" key="3">
    <source>
        <dbReference type="PROSITE" id="PS50157"/>
    </source>
</evidence>
<evidence type="ECO:0000313" key="5">
    <source>
        <dbReference type="WBParaSite" id="PTRK_0000087200.1"/>
    </source>
</evidence>
<evidence type="ECO:0000256" key="1">
    <source>
        <dbReference type="PROSITE-ProRule" id="PRU00042"/>
    </source>
</evidence>
<feature type="region of interest" description="Disordered" evidence="2">
    <location>
        <begin position="101"/>
        <end position="193"/>
    </location>
</feature>
<dbReference type="Proteomes" id="UP000038045">
    <property type="component" value="Unplaced"/>
</dbReference>
<feature type="domain" description="C2H2-type" evidence="3">
    <location>
        <begin position="492"/>
        <end position="519"/>
    </location>
</feature>
<feature type="region of interest" description="Disordered" evidence="2">
    <location>
        <begin position="454"/>
        <end position="484"/>
    </location>
</feature>
<feature type="region of interest" description="Disordered" evidence="2">
    <location>
        <begin position="513"/>
        <end position="550"/>
    </location>
</feature>
<dbReference type="Gene3D" id="3.30.160.60">
    <property type="entry name" value="Classic Zinc Finger"/>
    <property type="match status" value="1"/>
</dbReference>
<dbReference type="SMART" id="SM00355">
    <property type="entry name" value="ZnF_C2H2"/>
    <property type="match status" value="3"/>
</dbReference>
<feature type="compositionally biased region" description="Basic and acidic residues" evidence="2">
    <location>
        <begin position="149"/>
        <end position="164"/>
    </location>
</feature>
<keyword evidence="1" id="KW-0862">Zinc</keyword>
<dbReference type="STRING" id="131310.A0A0N4Z1X6"/>
<feature type="compositionally biased region" description="Low complexity" evidence="2">
    <location>
        <begin position="112"/>
        <end position="123"/>
    </location>
</feature>
<organism evidence="4 5">
    <name type="scientific">Parastrongyloides trichosuri</name>
    <name type="common">Possum-specific nematode worm</name>
    <dbReference type="NCBI Taxonomy" id="131310"/>
    <lineage>
        <taxon>Eukaryota</taxon>
        <taxon>Metazoa</taxon>
        <taxon>Ecdysozoa</taxon>
        <taxon>Nematoda</taxon>
        <taxon>Chromadorea</taxon>
        <taxon>Rhabditida</taxon>
        <taxon>Tylenchina</taxon>
        <taxon>Panagrolaimomorpha</taxon>
        <taxon>Strongyloidoidea</taxon>
        <taxon>Strongyloididae</taxon>
        <taxon>Parastrongyloides</taxon>
    </lineage>
</organism>
<feature type="compositionally biased region" description="Polar residues" evidence="2">
    <location>
        <begin position="8"/>
        <end position="18"/>
    </location>
</feature>
<keyword evidence="1" id="KW-0479">Metal-binding</keyword>
<dbReference type="WBParaSite" id="PTRK_0000087200.1">
    <property type="protein sequence ID" value="PTRK_0000087200.1"/>
    <property type="gene ID" value="PTRK_0000087200"/>
</dbReference>
<evidence type="ECO:0000256" key="2">
    <source>
        <dbReference type="SAM" id="MobiDB-lite"/>
    </source>
</evidence>
<dbReference type="GO" id="GO:0008270">
    <property type="term" value="F:zinc ion binding"/>
    <property type="evidence" value="ECO:0007669"/>
    <property type="project" value="UniProtKB-KW"/>
</dbReference>
<feature type="compositionally biased region" description="Basic and acidic residues" evidence="2">
    <location>
        <begin position="526"/>
        <end position="540"/>
    </location>
</feature>
<dbReference type="PROSITE" id="PS50157">
    <property type="entry name" value="ZINC_FINGER_C2H2_2"/>
    <property type="match status" value="1"/>
</dbReference>
<dbReference type="InterPro" id="IPR013087">
    <property type="entry name" value="Znf_C2H2_type"/>
</dbReference>
<feature type="compositionally biased region" description="Polar residues" evidence="2">
    <location>
        <begin position="454"/>
        <end position="474"/>
    </location>
</feature>
<keyword evidence="1" id="KW-0863">Zinc-finger</keyword>
<keyword evidence="4" id="KW-1185">Reference proteome</keyword>
<dbReference type="PROSITE" id="PS00028">
    <property type="entry name" value="ZINC_FINGER_C2H2_1"/>
    <property type="match status" value="1"/>
</dbReference>
<reference evidence="5" key="1">
    <citation type="submission" date="2017-02" db="UniProtKB">
        <authorList>
            <consortium name="WormBaseParasite"/>
        </authorList>
    </citation>
    <scope>IDENTIFICATION</scope>
</reference>
<protein>
    <submittedName>
        <fullName evidence="5">C2H2-type domain-containing protein</fullName>
    </submittedName>
</protein>
<evidence type="ECO:0000313" key="4">
    <source>
        <dbReference type="Proteomes" id="UP000038045"/>
    </source>
</evidence>
<proteinExistence type="predicted"/>
<feature type="region of interest" description="Disordered" evidence="2">
    <location>
        <begin position="395"/>
        <end position="421"/>
    </location>
</feature>
<feature type="region of interest" description="Disordered" evidence="2">
    <location>
        <begin position="1"/>
        <end position="20"/>
    </location>
</feature>